<dbReference type="EMBL" id="JBAKAZ010000515">
    <property type="protein sequence ID" value="MEL0631126.1"/>
    <property type="molecule type" value="Genomic_DNA"/>
</dbReference>
<gene>
    <name evidence="1" type="ORF">V6256_16350</name>
</gene>
<dbReference type="Proteomes" id="UP001369082">
    <property type="component" value="Unassembled WGS sequence"/>
</dbReference>
<sequence length="65" mass="7166">MARLREDDLIMSRRGSGSYVIKKPASNVLKFSPLSSISDIQLCYEFRANLESEAAGIAASRRTST</sequence>
<evidence type="ECO:0000313" key="2">
    <source>
        <dbReference type="Proteomes" id="UP001369082"/>
    </source>
</evidence>
<name>A0ABU9GV38_9GAMM</name>
<protein>
    <submittedName>
        <fullName evidence="1">GntR family transcriptional regulator</fullName>
    </submittedName>
</protein>
<feature type="non-terminal residue" evidence="1">
    <location>
        <position position="65"/>
    </location>
</feature>
<proteinExistence type="predicted"/>
<accession>A0ABU9GV38</accession>
<comment type="caution">
    <text evidence="1">The sequence shown here is derived from an EMBL/GenBank/DDBJ whole genome shotgun (WGS) entry which is preliminary data.</text>
</comment>
<keyword evidence="2" id="KW-1185">Reference proteome</keyword>
<dbReference type="RefSeq" id="WP_424141085.1">
    <property type="nucleotide sequence ID" value="NZ_JBAKAZ010000515.1"/>
</dbReference>
<evidence type="ECO:0000313" key="1">
    <source>
        <dbReference type="EMBL" id="MEL0631126.1"/>
    </source>
</evidence>
<reference evidence="1 2" key="1">
    <citation type="submission" date="2024-02" db="EMBL/GenBank/DDBJ databases">
        <title>Bacteria isolated from the canopy kelp, Nereocystis luetkeana.</title>
        <authorList>
            <person name="Pfister C.A."/>
            <person name="Younker I.T."/>
            <person name="Light S.H."/>
        </authorList>
    </citation>
    <scope>NUCLEOTIDE SEQUENCE [LARGE SCALE GENOMIC DNA]</scope>
    <source>
        <strain evidence="1 2">TI.1.05</strain>
    </source>
</reference>
<organism evidence="1 2">
    <name type="scientific">Psychromonas aquatilis</name>
    <dbReference type="NCBI Taxonomy" id="2005072"/>
    <lineage>
        <taxon>Bacteria</taxon>
        <taxon>Pseudomonadati</taxon>
        <taxon>Pseudomonadota</taxon>
        <taxon>Gammaproteobacteria</taxon>
        <taxon>Alteromonadales</taxon>
        <taxon>Psychromonadaceae</taxon>
        <taxon>Psychromonas</taxon>
    </lineage>
</organism>